<keyword evidence="4" id="KW-1185">Reference proteome</keyword>
<evidence type="ECO:0000256" key="1">
    <source>
        <dbReference type="SAM" id="MobiDB-lite"/>
    </source>
</evidence>
<evidence type="ECO:0000313" key="4">
    <source>
        <dbReference type="Proteomes" id="UP001295740"/>
    </source>
</evidence>
<protein>
    <submittedName>
        <fullName evidence="3">Uu.00g003450.m01.CDS01</fullName>
    </submittedName>
</protein>
<dbReference type="EMBL" id="CAUWAG010000008">
    <property type="protein sequence ID" value="CAJ2506215.1"/>
    <property type="molecule type" value="Genomic_DNA"/>
</dbReference>
<name>A0AAI8VJQ9_9PEZI</name>
<evidence type="ECO:0000256" key="2">
    <source>
        <dbReference type="SAM" id="Phobius"/>
    </source>
</evidence>
<comment type="caution">
    <text evidence="3">The sequence shown here is derived from an EMBL/GenBank/DDBJ whole genome shotgun (WGS) entry which is preliminary data.</text>
</comment>
<keyword evidence="2" id="KW-0472">Membrane</keyword>
<gene>
    <name evidence="3" type="ORF">KHLLAP_LOCUS6683</name>
</gene>
<evidence type="ECO:0000313" key="3">
    <source>
        <dbReference type="EMBL" id="CAJ2506215.1"/>
    </source>
</evidence>
<feature type="transmembrane region" description="Helical" evidence="2">
    <location>
        <begin position="193"/>
        <end position="215"/>
    </location>
</feature>
<keyword evidence="2" id="KW-0812">Transmembrane</keyword>
<feature type="region of interest" description="Disordered" evidence="1">
    <location>
        <begin position="154"/>
        <end position="190"/>
    </location>
</feature>
<organism evidence="3 4">
    <name type="scientific">Anthostomella pinea</name>
    <dbReference type="NCBI Taxonomy" id="933095"/>
    <lineage>
        <taxon>Eukaryota</taxon>
        <taxon>Fungi</taxon>
        <taxon>Dikarya</taxon>
        <taxon>Ascomycota</taxon>
        <taxon>Pezizomycotina</taxon>
        <taxon>Sordariomycetes</taxon>
        <taxon>Xylariomycetidae</taxon>
        <taxon>Xylariales</taxon>
        <taxon>Xylariaceae</taxon>
        <taxon>Anthostomella</taxon>
    </lineage>
</organism>
<dbReference type="Proteomes" id="UP001295740">
    <property type="component" value="Unassembled WGS sequence"/>
</dbReference>
<dbReference type="AlphaFoldDB" id="A0AAI8VJQ9"/>
<feature type="compositionally biased region" description="Low complexity" evidence="1">
    <location>
        <begin position="154"/>
        <end position="179"/>
    </location>
</feature>
<accession>A0AAI8VJQ9</accession>
<keyword evidence="2" id="KW-1133">Transmembrane helix</keyword>
<reference evidence="3" key="1">
    <citation type="submission" date="2023-10" db="EMBL/GenBank/DDBJ databases">
        <authorList>
            <person name="Hackl T."/>
        </authorList>
    </citation>
    <scope>NUCLEOTIDE SEQUENCE</scope>
</reference>
<sequence length="294" mass="31289">MTTPSLPAKWTPTRPGCYRADDFWIWEYNSKALDARTVLRGPTQTSDCLPSTWDASVTYAGTACPADYTSACQDADSGAVTCCPTAYDYSCQPPTWTPGVHAEDFRCVSQFGTPGTITVTQTDFAVNTLAVQMRNINTKLHLYALAVMYAEPTSTTTTMTTTPPSDETSTSMPTSTTSPAASGNKSGLSSGQAAGLGVGAAIAAVLLGVLVWFIYRRRKASKASVVHETLGATMSSSQPPKSAPVTTWAPGELTAVTPPTEMPHDQSAPLYELDNNNGVVWLDRTENGRRIGRG</sequence>
<proteinExistence type="predicted"/>